<keyword evidence="5 8" id="KW-0472">Membrane</keyword>
<keyword evidence="10" id="KW-0808">Transferase</keyword>
<dbReference type="EMBL" id="SWLB01000013">
    <property type="protein sequence ID" value="KAF3330475.1"/>
    <property type="molecule type" value="Genomic_DNA"/>
</dbReference>
<evidence type="ECO:0000256" key="8">
    <source>
        <dbReference type="SAM" id="Phobius"/>
    </source>
</evidence>
<keyword evidence="2 8" id="KW-0812">Transmembrane</keyword>
<dbReference type="PANTHER" id="PTHR46084:SF23">
    <property type="entry name" value="OS07G0693000 PROTEIN"/>
    <property type="match status" value="1"/>
</dbReference>
<keyword evidence="11" id="KW-1185">Reference proteome</keyword>
<name>A0A833QQ20_9POAL</name>
<feature type="transmembrane region" description="Helical" evidence="8">
    <location>
        <begin position="141"/>
        <end position="164"/>
    </location>
</feature>
<accession>A0A833QQ20</accession>
<reference evidence="10" key="1">
    <citation type="submission" date="2020-01" db="EMBL/GenBank/DDBJ databases">
        <title>Genome sequence of Kobresia littledalei, the first chromosome-level genome in the family Cyperaceae.</title>
        <authorList>
            <person name="Qu G."/>
        </authorList>
    </citation>
    <scope>NUCLEOTIDE SEQUENCE</scope>
    <source>
        <strain evidence="10">C.B.Clarke</strain>
        <tissue evidence="10">Leaf</tissue>
    </source>
</reference>
<evidence type="ECO:0000256" key="7">
    <source>
        <dbReference type="SAM" id="MobiDB-lite"/>
    </source>
</evidence>
<keyword evidence="4 8" id="KW-1133">Transmembrane helix</keyword>
<evidence type="ECO:0000256" key="5">
    <source>
        <dbReference type="ARBA" id="ARBA00023136"/>
    </source>
</evidence>
<evidence type="ECO:0000256" key="3">
    <source>
        <dbReference type="ARBA" id="ARBA00022729"/>
    </source>
</evidence>
<evidence type="ECO:0000313" key="11">
    <source>
        <dbReference type="Proteomes" id="UP000623129"/>
    </source>
</evidence>
<dbReference type="SUPFAM" id="SSF56112">
    <property type="entry name" value="Protein kinase-like (PK-like)"/>
    <property type="match status" value="1"/>
</dbReference>
<dbReference type="Proteomes" id="UP000623129">
    <property type="component" value="Unassembled WGS sequence"/>
</dbReference>
<dbReference type="PANTHER" id="PTHR46084">
    <property type="entry name" value="PROTEIN MALE DISCOVERER 2"/>
    <property type="match status" value="1"/>
</dbReference>
<evidence type="ECO:0000256" key="6">
    <source>
        <dbReference type="ARBA" id="ARBA00037847"/>
    </source>
</evidence>
<comment type="subcellular location">
    <subcellularLocation>
        <location evidence="6">Endomembrane system</location>
        <topology evidence="6">Single-pass membrane protein</topology>
    </subcellularLocation>
    <subcellularLocation>
        <location evidence="1">Membrane</location>
        <topology evidence="1">Single-pass type I membrane protein</topology>
    </subcellularLocation>
</comment>
<evidence type="ECO:0000256" key="2">
    <source>
        <dbReference type="ARBA" id="ARBA00022692"/>
    </source>
</evidence>
<dbReference type="Gene3D" id="1.10.510.10">
    <property type="entry name" value="Transferase(Phosphotransferase) domain 1"/>
    <property type="match status" value="2"/>
</dbReference>
<feature type="signal peptide" evidence="9">
    <location>
        <begin position="1"/>
        <end position="20"/>
    </location>
</feature>
<evidence type="ECO:0000256" key="9">
    <source>
        <dbReference type="SAM" id="SignalP"/>
    </source>
</evidence>
<sequence length="369" mass="40912">MDWRLVLVFFFIFCSHNVKGTDISVAKDTGEVDLWTDALNTRKLLQSDNKKITAKGVISPAPAPAPAPHKHHHRKHPSPTTLKPQRISPAPSSLPLPLPLPRSHNPQPKQKPANHTVPVHSSWSVKPPLAKTILKGKHVKLLPLSVIGGVSFLLVISVVLFVCIRTKKVVAVRPWATGLSGQLQKAFVKDKEAEHLNWGTRVRIAVGIAYCLEHMHQLDPPVILTNLDSSTIYLTDDYAAKVSDLNLCTNSKEMNATPDPETIVHMFGIILLELISGKIPFSEEWTQLEGCSSLKDTVDPTLKSFDENVLGALFEVAKNCVDWDPKRRPTMGEVARRLREITEMPPDGATPKVSPLWWAELEIMSPEAN</sequence>
<evidence type="ECO:0000256" key="4">
    <source>
        <dbReference type="ARBA" id="ARBA00022989"/>
    </source>
</evidence>
<feature type="chain" id="PRO_5032706573" evidence="9">
    <location>
        <begin position="21"/>
        <end position="369"/>
    </location>
</feature>
<keyword evidence="3 9" id="KW-0732">Signal</keyword>
<evidence type="ECO:0000313" key="10">
    <source>
        <dbReference type="EMBL" id="KAF3330475.1"/>
    </source>
</evidence>
<dbReference type="AlphaFoldDB" id="A0A833QQ20"/>
<dbReference type="InterPro" id="IPR011009">
    <property type="entry name" value="Kinase-like_dom_sf"/>
</dbReference>
<proteinExistence type="predicted"/>
<comment type="caution">
    <text evidence="10">The sequence shown here is derived from an EMBL/GenBank/DDBJ whole genome shotgun (WGS) entry which is preliminary data.</text>
</comment>
<feature type="region of interest" description="Disordered" evidence="7">
    <location>
        <begin position="57"/>
        <end position="121"/>
    </location>
</feature>
<evidence type="ECO:0000256" key="1">
    <source>
        <dbReference type="ARBA" id="ARBA00004479"/>
    </source>
</evidence>
<keyword evidence="10" id="KW-0418">Kinase</keyword>
<dbReference type="OrthoDB" id="291737at2759"/>
<dbReference type="GO" id="GO:0016301">
    <property type="term" value="F:kinase activity"/>
    <property type="evidence" value="ECO:0007669"/>
    <property type="project" value="UniProtKB-KW"/>
</dbReference>
<dbReference type="GO" id="GO:0012505">
    <property type="term" value="C:endomembrane system"/>
    <property type="evidence" value="ECO:0007669"/>
    <property type="project" value="UniProtKB-SubCell"/>
</dbReference>
<keyword evidence="10" id="KW-0675">Receptor</keyword>
<protein>
    <submittedName>
        <fullName evidence="10">Inactive receptor-like serine/threonine-protein kinase</fullName>
    </submittedName>
</protein>
<feature type="compositionally biased region" description="Basic residues" evidence="7">
    <location>
        <begin position="68"/>
        <end position="77"/>
    </location>
</feature>
<gene>
    <name evidence="10" type="ORF">FCM35_KLT03829</name>
</gene>
<organism evidence="10 11">
    <name type="scientific">Carex littledalei</name>
    <dbReference type="NCBI Taxonomy" id="544730"/>
    <lineage>
        <taxon>Eukaryota</taxon>
        <taxon>Viridiplantae</taxon>
        <taxon>Streptophyta</taxon>
        <taxon>Embryophyta</taxon>
        <taxon>Tracheophyta</taxon>
        <taxon>Spermatophyta</taxon>
        <taxon>Magnoliopsida</taxon>
        <taxon>Liliopsida</taxon>
        <taxon>Poales</taxon>
        <taxon>Cyperaceae</taxon>
        <taxon>Cyperoideae</taxon>
        <taxon>Cariceae</taxon>
        <taxon>Carex</taxon>
        <taxon>Carex subgen. Euthyceras</taxon>
    </lineage>
</organism>
<dbReference type="GO" id="GO:0016020">
    <property type="term" value="C:membrane"/>
    <property type="evidence" value="ECO:0007669"/>
    <property type="project" value="UniProtKB-SubCell"/>
</dbReference>